<feature type="compositionally biased region" description="Basic and acidic residues" evidence="1">
    <location>
        <begin position="412"/>
        <end position="425"/>
    </location>
</feature>
<dbReference type="GO" id="GO:0004140">
    <property type="term" value="F:dephospho-CoA kinase activity"/>
    <property type="evidence" value="ECO:0007669"/>
    <property type="project" value="TreeGrafter"/>
</dbReference>
<gene>
    <name evidence="2" type="ORF">FGG08_005135</name>
</gene>
<dbReference type="OrthoDB" id="330671at2759"/>
<protein>
    <recommendedName>
        <fullName evidence="4">Pantetheine-phosphate adenylyltransferase family protein</fullName>
    </recommendedName>
</protein>
<dbReference type="SUPFAM" id="SSF52374">
    <property type="entry name" value="Nucleotidylyl transferase"/>
    <property type="match status" value="1"/>
</dbReference>
<evidence type="ECO:0000313" key="3">
    <source>
        <dbReference type="Proteomes" id="UP000698800"/>
    </source>
</evidence>
<name>A0A9P8I0X5_9PEZI</name>
<sequence length="435" mass="47724">MPALKTPPRSLLLLPPPPSLFLYPTLKAAYGAALSSVLSSVSETTSDSLEAAVLEIAVPIPYHYLPGHTQWPRSQIYDQTQKLVAGLYSLISTVCARDSIDIEGKGGVNARILLIAYSSDLTYTNDDGFMPGKSLQGPIVDLPTLALSRRAWQRIFSVHSEEGELLLKQFLDLTDHIYGSGSKRPCWDVKRVDGVADINTPIEKHQGDQLLEPNRKIHYSVAVGGTFDHLHAGHKLLLTMTALLPEPHGLLNQQRRIIVGITQDELLKNKKYAEFLESWEDRQQGVSSFLLALLDYSPPEATSPDICQVSRSGPNERVVHIKLDPTLEIECVAISDPFGPTITDKSISALVVSGETRGGGQAVNAKRGELGWSALEVFEVDVLEADEPGDGGKFGENFDGKISSTELRRRWGEKSAQLHRDRQEQMSRSFVAGPG</sequence>
<keyword evidence="3" id="KW-1185">Reference proteome</keyword>
<accession>A0A9P8I0X5</accession>
<feature type="region of interest" description="Disordered" evidence="1">
    <location>
        <begin position="412"/>
        <end position="435"/>
    </location>
</feature>
<dbReference type="GO" id="GO:0015937">
    <property type="term" value="P:coenzyme A biosynthetic process"/>
    <property type="evidence" value="ECO:0007669"/>
    <property type="project" value="TreeGrafter"/>
</dbReference>
<reference evidence="2" key="1">
    <citation type="submission" date="2021-03" db="EMBL/GenBank/DDBJ databases">
        <title>Comparative genomics and phylogenomic investigation of the class Geoglossomycetes provide insights into ecological specialization and systematics.</title>
        <authorList>
            <person name="Melie T."/>
            <person name="Pirro S."/>
            <person name="Miller A.N."/>
            <person name="Quandt A."/>
        </authorList>
    </citation>
    <scope>NUCLEOTIDE SEQUENCE</scope>
    <source>
        <strain evidence="2">GBOQ0MN5Z8</strain>
    </source>
</reference>
<proteinExistence type="predicted"/>
<comment type="caution">
    <text evidence="2">The sequence shown here is derived from an EMBL/GenBank/DDBJ whole genome shotgun (WGS) entry which is preliminary data.</text>
</comment>
<dbReference type="Proteomes" id="UP000698800">
    <property type="component" value="Unassembled WGS sequence"/>
</dbReference>
<dbReference type="Gene3D" id="3.40.50.620">
    <property type="entry name" value="HUPs"/>
    <property type="match status" value="1"/>
</dbReference>
<dbReference type="PANTHER" id="PTHR10695">
    <property type="entry name" value="DEPHOSPHO-COA KINASE-RELATED"/>
    <property type="match status" value="1"/>
</dbReference>
<dbReference type="EMBL" id="JAGHQL010000116">
    <property type="protein sequence ID" value="KAH0538264.1"/>
    <property type="molecule type" value="Genomic_DNA"/>
</dbReference>
<evidence type="ECO:0000313" key="2">
    <source>
        <dbReference type="EMBL" id="KAH0538264.1"/>
    </source>
</evidence>
<dbReference type="PANTHER" id="PTHR10695:SF46">
    <property type="entry name" value="BIFUNCTIONAL COENZYME A SYNTHASE-RELATED"/>
    <property type="match status" value="1"/>
</dbReference>
<organism evidence="2 3">
    <name type="scientific">Glutinoglossum americanum</name>
    <dbReference type="NCBI Taxonomy" id="1670608"/>
    <lineage>
        <taxon>Eukaryota</taxon>
        <taxon>Fungi</taxon>
        <taxon>Dikarya</taxon>
        <taxon>Ascomycota</taxon>
        <taxon>Pezizomycotina</taxon>
        <taxon>Geoglossomycetes</taxon>
        <taxon>Geoglossales</taxon>
        <taxon>Geoglossaceae</taxon>
        <taxon>Glutinoglossum</taxon>
    </lineage>
</organism>
<evidence type="ECO:0000256" key="1">
    <source>
        <dbReference type="SAM" id="MobiDB-lite"/>
    </source>
</evidence>
<dbReference type="InterPro" id="IPR014729">
    <property type="entry name" value="Rossmann-like_a/b/a_fold"/>
</dbReference>
<dbReference type="AlphaFoldDB" id="A0A9P8I0X5"/>
<evidence type="ECO:0008006" key="4">
    <source>
        <dbReference type="Google" id="ProtNLM"/>
    </source>
</evidence>